<dbReference type="EMBL" id="JARQDZ010000003">
    <property type="protein sequence ID" value="MDT2982866.1"/>
    <property type="molecule type" value="Genomic_DNA"/>
</dbReference>
<keyword evidence="4 6" id="KW-1133">Transmembrane helix</keyword>
<dbReference type="Proteomes" id="UP001253851">
    <property type="component" value="Unassembled WGS sequence"/>
</dbReference>
<evidence type="ECO:0000256" key="3">
    <source>
        <dbReference type="ARBA" id="ARBA00022692"/>
    </source>
</evidence>
<comment type="caution">
    <text evidence="8">The sequence shown here is derived from an EMBL/GenBank/DDBJ whole genome shotgun (WGS) entry which is preliminary data.</text>
</comment>
<dbReference type="GO" id="GO:0016020">
    <property type="term" value="C:membrane"/>
    <property type="evidence" value="ECO:0007669"/>
    <property type="project" value="UniProtKB-SubCell"/>
</dbReference>
<dbReference type="PANTHER" id="PTHR38459:SF5">
    <property type="entry name" value="CELL WALL TEICHOIC ACID GLYCOSYLATION PROTEIN GTCA"/>
    <property type="match status" value="1"/>
</dbReference>
<dbReference type="Pfam" id="PF04138">
    <property type="entry name" value="GtrA_DPMS_TM"/>
    <property type="match status" value="1"/>
</dbReference>
<evidence type="ECO:0000256" key="6">
    <source>
        <dbReference type="SAM" id="Phobius"/>
    </source>
</evidence>
<name>A0ABD5FL55_ENTCA</name>
<feature type="transmembrane region" description="Helical" evidence="6">
    <location>
        <begin position="20"/>
        <end position="40"/>
    </location>
</feature>
<dbReference type="PANTHER" id="PTHR38459">
    <property type="entry name" value="PROPHAGE BACTOPRENOL-LINKED GLUCOSE TRANSLOCASE HOMOLOG"/>
    <property type="match status" value="1"/>
</dbReference>
<feature type="transmembrane region" description="Helical" evidence="6">
    <location>
        <begin position="120"/>
        <end position="139"/>
    </location>
</feature>
<evidence type="ECO:0000313" key="8">
    <source>
        <dbReference type="EMBL" id="MDT2982866.1"/>
    </source>
</evidence>
<keyword evidence="5 6" id="KW-0472">Membrane</keyword>
<sequence>MQKYNEYKQFLQQKKLWEPITYLFFGGLTTVVNIVVYLIFREGFGLYYQTANVISWIASVLFAYFTNKLWVFEAKTETKQESWAAFGKFIFFRVLSLGLDMLCMYLFISILATGDLVAKLVTQVVVVLANYVFSKFLIFNTKKSEKK</sequence>
<dbReference type="RefSeq" id="WP_034872204.1">
    <property type="nucleotide sequence ID" value="NZ_BAAAXK010000011.1"/>
</dbReference>
<feature type="domain" description="GtrA/DPMS transmembrane" evidence="7">
    <location>
        <begin position="22"/>
        <end position="139"/>
    </location>
</feature>
<dbReference type="AlphaFoldDB" id="A0ABD5FL55"/>
<evidence type="ECO:0000256" key="1">
    <source>
        <dbReference type="ARBA" id="ARBA00004141"/>
    </source>
</evidence>
<evidence type="ECO:0000313" key="9">
    <source>
        <dbReference type="Proteomes" id="UP001253851"/>
    </source>
</evidence>
<reference evidence="8 9" key="1">
    <citation type="submission" date="2023-03" db="EMBL/GenBank/DDBJ databases">
        <authorList>
            <person name="Shen W."/>
            <person name="Cai J."/>
        </authorList>
    </citation>
    <scope>NUCLEOTIDE SEQUENCE [LARGE SCALE GENOMIC DNA]</scope>
    <source>
        <strain evidence="8 9">B516</strain>
    </source>
</reference>
<evidence type="ECO:0000256" key="4">
    <source>
        <dbReference type="ARBA" id="ARBA00022989"/>
    </source>
</evidence>
<feature type="transmembrane region" description="Helical" evidence="6">
    <location>
        <begin position="86"/>
        <end position="108"/>
    </location>
</feature>
<protein>
    <submittedName>
        <fullName evidence="8">GtrA family protein</fullName>
    </submittedName>
</protein>
<organism evidence="8 9">
    <name type="scientific">Enterococcus casseliflavus</name>
    <name type="common">Enterococcus flavescens</name>
    <dbReference type="NCBI Taxonomy" id="37734"/>
    <lineage>
        <taxon>Bacteria</taxon>
        <taxon>Bacillati</taxon>
        <taxon>Bacillota</taxon>
        <taxon>Bacilli</taxon>
        <taxon>Lactobacillales</taxon>
        <taxon>Enterococcaceae</taxon>
        <taxon>Enterococcus</taxon>
    </lineage>
</organism>
<evidence type="ECO:0000256" key="2">
    <source>
        <dbReference type="ARBA" id="ARBA00009399"/>
    </source>
</evidence>
<dbReference type="InterPro" id="IPR007267">
    <property type="entry name" value="GtrA_DPMS_TM"/>
</dbReference>
<comment type="similarity">
    <text evidence="2">Belongs to the GtrA family.</text>
</comment>
<keyword evidence="3 6" id="KW-0812">Transmembrane</keyword>
<accession>A0ABD5FL55</accession>
<dbReference type="InterPro" id="IPR051401">
    <property type="entry name" value="GtrA_CellWall_Glycosyl"/>
</dbReference>
<evidence type="ECO:0000256" key="5">
    <source>
        <dbReference type="ARBA" id="ARBA00023136"/>
    </source>
</evidence>
<comment type="subcellular location">
    <subcellularLocation>
        <location evidence="1">Membrane</location>
        <topology evidence="1">Multi-pass membrane protein</topology>
    </subcellularLocation>
</comment>
<gene>
    <name evidence="8" type="ORF">P7I34_09340</name>
</gene>
<feature type="transmembrane region" description="Helical" evidence="6">
    <location>
        <begin position="46"/>
        <end position="65"/>
    </location>
</feature>
<proteinExistence type="inferred from homology"/>
<evidence type="ECO:0000259" key="7">
    <source>
        <dbReference type="Pfam" id="PF04138"/>
    </source>
</evidence>